<dbReference type="InterPro" id="IPR036047">
    <property type="entry name" value="F-box-like_dom_sf"/>
</dbReference>
<dbReference type="CDD" id="cd22157">
    <property type="entry name" value="F-box_AtFBW1-like"/>
    <property type="match status" value="1"/>
</dbReference>
<dbReference type="EMBL" id="JAXQNO010000010">
    <property type="protein sequence ID" value="KAK4789646.1"/>
    <property type="molecule type" value="Genomic_DNA"/>
</dbReference>
<feature type="domain" description="F-box" evidence="3">
    <location>
        <begin position="102"/>
        <end position="142"/>
    </location>
</feature>
<keyword evidence="5" id="KW-1185">Reference proteome</keyword>
<dbReference type="PANTHER" id="PTHR31672:SF12">
    <property type="entry name" value="F-BOX DOMAIN-CONTAINING PROTEIN"/>
    <property type="match status" value="1"/>
</dbReference>
<protein>
    <recommendedName>
        <fullName evidence="3">F-box domain-containing protein</fullName>
    </recommendedName>
</protein>
<dbReference type="InterPro" id="IPR050796">
    <property type="entry name" value="SCF_F-box_component"/>
</dbReference>
<dbReference type="Proteomes" id="UP001346149">
    <property type="component" value="Unassembled WGS sequence"/>
</dbReference>
<dbReference type="Gene3D" id="2.120.10.80">
    <property type="entry name" value="Kelch-type beta propeller"/>
    <property type="match status" value="1"/>
</dbReference>
<dbReference type="FunFam" id="1.20.1280.50:FF:000008">
    <property type="entry name" value="F-box only protein 6"/>
    <property type="match status" value="1"/>
</dbReference>
<organism evidence="4 5">
    <name type="scientific">Trapa natans</name>
    <name type="common">Water chestnut</name>
    <dbReference type="NCBI Taxonomy" id="22666"/>
    <lineage>
        <taxon>Eukaryota</taxon>
        <taxon>Viridiplantae</taxon>
        <taxon>Streptophyta</taxon>
        <taxon>Embryophyta</taxon>
        <taxon>Tracheophyta</taxon>
        <taxon>Spermatophyta</taxon>
        <taxon>Magnoliopsida</taxon>
        <taxon>eudicotyledons</taxon>
        <taxon>Gunneridae</taxon>
        <taxon>Pentapetalae</taxon>
        <taxon>rosids</taxon>
        <taxon>malvids</taxon>
        <taxon>Myrtales</taxon>
        <taxon>Lythraceae</taxon>
        <taxon>Trapa</taxon>
    </lineage>
</organism>
<dbReference type="SUPFAM" id="SSF50965">
    <property type="entry name" value="Galactose oxidase, central domain"/>
    <property type="match status" value="1"/>
</dbReference>
<name>A0AAN7R6Y7_TRANT</name>
<accession>A0AAN7R6Y7</accession>
<dbReference type="InterPro" id="IPR006527">
    <property type="entry name" value="F-box-assoc_dom_typ1"/>
</dbReference>
<dbReference type="SMART" id="SM00256">
    <property type="entry name" value="FBOX"/>
    <property type="match status" value="1"/>
</dbReference>
<proteinExistence type="predicted"/>
<dbReference type="FunFam" id="2.120.10.80:FF:000059">
    <property type="entry name" value="F-box only protein 6"/>
    <property type="match status" value="1"/>
</dbReference>
<dbReference type="InterPro" id="IPR001810">
    <property type="entry name" value="F-box_dom"/>
</dbReference>
<evidence type="ECO:0000256" key="1">
    <source>
        <dbReference type="ARBA" id="ARBA00022441"/>
    </source>
</evidence>
<evidence type="ECO:0000313" key="4">
    <source>
        <dbReference type="EMBL" id="KAK4789646.1"/>
    </source>
</evidence>
<dbReference type="SUPFAM" id="SSF81383">
    <property type="entry name" value="F-box domain"/>
    <property type="match status" value="1"/>
</dbReference>
<keyword evidence="2" id="KW-0677">Repeat</keyword>
<comment type="caution">
    <text evidence="4">The sequence shown here is derived from an EMBL/GenBank/DDBJ whole genome shotgun (WGS) entry which is preliminary data.</text>
</comment>
<dbReference type="InterPro" id="IPR015915">
    <property type="entry name" value="Kelch-typ_b-propeller"/>
</dbReference>
<keyword evidence="1" id="KW-0880">Kelch repeat</keyword>
<dbReference type="AlphaFoldDB" id="A0AAN7R6Y7"/>
<evidence type="ECO:0000313" key="5">
    <source>
        <dbReference type="Proteomes" id="UP001346149"/>
    </source>
</evidence>
<dbReference type="Pfam" id="PF00646">
    <property type="entry name" value="F-box"/>
    <property type="match status" value="1"/>
</dbReference>
<reference evidence="4 5" key="1">
    <citation type="journal article" date="2023" name="Hortic Res">
        <title>Pangenome of water caltrop reveals structural variations and asymmetric subgenome divergence after allopolyploidization.</title>
        <authorList>
            <person name="Zhang X."/>
            <person name="Chen Y."/>
            <person name="Wang L."/>
            <person name="Yuan Y."/>
            <person name="Fang M."/>
            <person name="Shi L."/>
            <person name="Lu R."/>
            <person name="Comes H.P."/>
            <person name="Ma Y."/>
            <person name="Chen Y."/>
            <person name="Huang G."/>
            <person name="Zhou Y."/>
            <person name="Zheng Z."/>
            <person name="Qiu Y."/>
        </authorList>
    </citation>
    <scope>NUCLEOTIDE SEQUENCE [LARGE SCALE GENOMIC DNA]</scope>
    <source>
        <strain evidence="4">F231</strain>
    </source>
</reference>
<sequence>MEVESVIPKQIITDQLEKELISSLCRFIIHYRPSSRHCFADFDDTTSEYHSSVMAAKKSRTNLKNLDLFKLPPSKKSRKERKKKSDVAASGEVLDEEIWKEFPEVLFEAVIARLPIDAFFRARIVCRKWNSLLESPSFAQQCSEVQREWPWFYTATYANSGALYDPSSKRWYNRPCISTFPQQMILLSIASAGGILCFIETVDMNFFVCNPFTGSNRCLPARTGSFQSQIAVGMTMNSRSGVYKIVWLGSNGEYGVYDSERNSWIQTGSMPPDIRLPLFLNSRSQAVSIGNNMYFMRSNPDGIVSYNTSSGLWTQLMIPLPPHLSDHTLAECDRRIILAGLLTKNAATCVCIWELQRMTLLWKEVDRMPNSLCLEFYGKVVRMACLGNRGLLMLSLKSGQMNRLVTYDVARREWEKQPGCALPRDGRRKRQLLALGTAFYPSLTAKA</sequence>
<dbReference type="Pfam" id="PF07734">
    <property type="entry name" value="FBA_1"/>
    <property type="match status" value="1"/>
</dbReference>
<evidence type="ECO:0000256" key="2">
    <source>
        <dbReference type="ARBA" id="ARBA00022737"/>
    </source>
</evidence>
<gene>
    <name evidence="4" type="ORF">SAY86_016950</name>
</gene>
<dbReference type="Gene3D" id="1.20.1280.50">
    <property type="match status" value="1"/>
</dbReference>
<dbReference type="InterPro" id="IPR011043">
    <property type="entry name" value="Gal_Oxase/kelch_b-propeller"/>
</dbReference>
<dbReference type="PANTHER" id="PTHR31672">
    <property type="entry name" value="BNACNNG10540D PROTEIN"/>
    <property type="match status" value="1"/>
</dbReference>
<evidence type="ECO:0000259" key="3">
    <source>
        <dbReference type="SMART" id="SM00256"/>
    </source>
</evidence>